<dbReference type="InterPro" id="IPR010979">
    <property type="entry name" value="Ribosomal_uS13-like_H2TH"/>
</dbReference>
<dbReference type="Pfam" id="PF00416">
    <property type="entry name" value="Ribosomal_S13"/>
    <property type="match status" value="1"/>
</dbReference>
<evidence type="ECO:0000256" key="4">
    <source>
        <dbReference type="RuleBase" id="RU003830"/>
    </source>
</evidence>
<dbReference type="AlphaFoldDB" id="E6PBT6"/>
<keyword evidence="3 4" id="KW-0687">Ribonucleoprotein</keyword>
<dbReference type="Gene3D" id="1.10.8.50">
    <property type="match status" value="1"/>
</dbReference>
<accession>E6PBT6</accession>
<keyword evidence="2 4" id="KW-0689">Ribosomal protein</keyword>
<dbReference type="FunFam" id="4.10.910.10:FF:000002">
    <property type="entry name" value="40S ribosomal protein S18"/>
    <property type="match status" value="1"/>
</dbReference>
<evidence type="ECO:0000313" key="5">
    <source>
        <dbReference type="EMBL" id="DAA33982.1"/>
    </source>
</evidence>
<dbReference type="OMA" id="SYKGVRH"/>
<name>E6PBT6_TETTH</name>
<evidence type="ECO:0000256" key="1">
    <source>
        <dbReference type="ARBA" id="ARBA00008080"/>
    </source>
</evidence>
<dbReference type="InterPro" id="IPR018269">
    <property type="entry name" value="Ribosomal_uS13_CS"/>
</dbReference>
<sequence>MSFVIEKESDFKYIHRILNTNIDGKRITPIALTGIRGIGRRFAYIICKVLKIDPNARAGLLTEDQCNKITDLIADPEAHGIPTWLLNRINDFKDGKNYQMASNTLDTKMREDLERLKKIKSHRGLRHFWGLKVRGQHTKTSGRHGVVCGVVRKNK</sequence>
<reference evidence="8" key="2">
    <citation type="journal article" date="2013" name="Nat. Struct. Mol. Biol.">
        <title>The crystal structure of the eukaryotic 40S ribosomal subunit in complex with eIF1 and eIF1A.</title>
        <authorList>
            <person name="Weisser M."/>
            <person name="Voigts-Hoffmann F."/>
            <person name="Rabl J."/>
            <person name="Leibundgut M."/>
            <person name="Ban N."/>
        </authorList>
    </citation>
    <scope>X-RAY CRYSTALLOGRAPHY (3.70 ANGSTROMS)</scope>
</reference>
<dbReference type="PIRSF" id="PIRSF002134">
    <property type="entry name" value="Ribosomal_S13"/>
    <property type="match status" value="1"/>
</dbReference>
<dbReference type="SUPFAM" id="SSF46946">
    <property type="entry name" value="S13-like H2TH domain"/>
    <property type="match status" value="1"/>
</dbReference>
<evidence type="ECO:0007829" key="8">
    <source>
        <dbReference type="PDB" id="4BTS"/>
    </source>
</evidence>
<proteinExistence type="evidence at protein level"/>
<dbReference type="PDB" id="2XZM">
    <property type="method" value="X-ray"/>
    <property type="resolution" value="3.93 A"/>
    <property type="chains" value="M=1-155"/>
</dbReference>
<dbReference type="PANTHER" id="PTHR10871">
    <property type="entry name" value="30S RIBOSOMAL PROTEIN S13/40S RIBOSOMAL PROTEIN S18"/>
    <property type="match status" value="1"/>
</dbReference>
<dbReference type="PDB" id="2XZN">
    <property type="method" value="X-ray"/>
    <property type="resolution" value="3.93 A"/>
    <property type="chains" value="M=1-155"/>
</dbReference>
<dbReference type="FunFam" id="1.10.8.50:FF:000001">
    <property type="entry name" value="30S ribosomal protein S13"/>
    <property type="match status" value="1"/>
</dbReference>
<evidence type="ECO:0000313" key="6">
    <source>
        <dbReference type="PDB" id="2XZM"/>
    </source>
</evidence>
<dbReference type="PROSITE" id="PS00646">
    <property type="entry name" value="RIBOSOMAL_S13_1"/>
    <property type="match status" value="1"/>
</dbReference>
<keyword evidence="6 8" id="KW-0002">3D-structure</keyword>
<comment type="similarity">
    <text evidence="1 4">Belongs to the universal ribosomal protein uS13 family.</text>
</comment>
<dbReference type="GO" id="GO:0003735">
    <property type="term" value="F:structural constituent of ribosome"/>
    <property type="evidence" value="ECO:0007669"/>
    <property type="project" value="InterPro"/>
</dbReference>
<dbReference type="GO" id="GO:0006412">
    <property type="term" value="P:translation"/>
    <property type="evidence" value="ECO:0007669"/>
    <property type="project" value="InterPro"/>
</dbReference>
<dbReference type="Gene3D" id="4.10.910.10">
    <property type="entry name" value="30s ribosomal protein s13, domain 2"/>
    <property type="match status" value="1"/>
</dbReference>
<evidence type="ECO:0000313" key="7">
    <source>
        <dbReference type="PDB" id="2XZN"/>
    </source>
</evidence>
<evidence type="ECO:0000256" key="3">
    <source>
        <dbReference type="ARBA" id="ARBA00023274"/>
    </source>
</evidence>
<dbReference type="GO" id="GO:0003723">
    <property type="term" value="F:RNA binding"/>
    <property type="evidence" value="ECO:0007669"/>
    <property type="project" value="InterPro"/>
</dbReference>
<dbReference type="HAMAP" id="MF_01315">
    <property type="entry name" value="Ribosomal_uS13"/>
    <property type="match status" value="1"/>
</dbReference>
<dbReference type="NCBIfam" id="NF003140">
    <property type="entry name" value="PRK04053.1"/>
    <property type="match status" value="1"/>
</dbReference>
<dbReference type="GO" id="GO:0005829">
    <property type="term" value="C:cytosol"/>
    <property type="evidence" value="ECO:0007669"/>
    <property type="project" value="TreeGrafter"/>
</dbReference>
<dbReference type="PDBsum" id="4BTS"/>
<dbReference type="GO" id="GO:0015935">
    <property type="term" value="C:small ribosomal subunit"/>
    <property type="evidence" value="ECO:0007669"/>
    <property type="project" value="TreeGrafter"/>
</dbReference>
<dbReference type="PROSITE" id="PS50159">
    <property type="entry name" value="RIBOSOMAL_S13_2"/>
    <property type="match status" value="1"/>
</dbReference>
<organism evidence="5">
    <name type="scientific">Tetrahymena thermophila</name>
    <dbReference type="NCBI Taxonomy" id="5911"/>
    <lineage>
        <taxon>Eukaryota</taxon>
        <taxon>Sar</taxon>
        <taxon>Alveolata</taxon>
        <taxon>Ciliophora</taxon>
        <taxon>Intramacronucleata</taxon>
        <taxon>Oligohymenophorea</taxon>
        <taxon>Hymenostomatida</taxon>
        <taxon>Tetrahymenina</taxon>
        <taxon>Tetrahymenidae</taxon>
        <taxon>Tetrahymena</taxon>
    </lineage>
</organism>
<dbReference type="PANTHER" id="PTHR10871:SF3">
    <property type="entry name" value="SMALL RIBOSOMAL SUBUNIT PROTEIN US13"/>
    <property type="match status" value="1"/>
</dbReference>
<dbReference type="InterPro" id="IPR027437">
    <property type="entry name" value="Rbsml_uS13_C"/>
</dbReference>
<dbReference type="EMBL" id="BK007925">
    <property type="protein sequence ID" value="DAA33982.1"/>
    <property type="molecule type" value="mRNA"/>
</dbReference>
<protein>
    <submittedName>
        <fullName evidence="5 6 7">Rps18e</fullName>
    </submittedName>
</protein>
<dbReference type="InterPro" id="IPR001892">
    <property type="entry name" value="Ribosomal_uS13"/>
</dbReference>
<dbReference type="PDB" id="4BTS">
    <property type="method" value="X-ray"/>
    <property type="resolution" value="3.70 A"/>
    <property type="chains" value="AM/BM/CM/DM=1-155"/>
</dbReference>
<reference evidence="5 6" key="1">
    <citation type="journal article" date="2011" name="Science">
        <title>Crystal structure of the eukaryotic 40S ribosomal subunit in complex with initiation factor 1.</title>
        <authorList>
            <person name="Rabl J."/>
            <person name="Leibundgut M."/>
            <person name="Ataide S.F."/>
            <person name="Haag A."/>
            <person name="Ban N."/>
        </authorList>
    </citation>
    <scope>X-RAY CRYSTALLOGRAPHY (3.93 ANGSTROMS)</scope>
</reference>
<dbReference type="IntAct" id="E6PBT6">
    <property type="interactions" value="1"/>
</dbReference>
<evidence type="ECO:0000256" key="2">
    <source>
        <dbReference type="ARBA" id="ARBA00022980"/>
    </source>
</evidence>